<evidence type="ECO:0000313" key="1">
    <source>
        <dbReference type="EMBL" id="MBB6487853.1"/>
    </source>
</evidence>
<comment type="caution">
    <text evidence="1">The sequence shown here is derived from an EMBL/GenBank/DDBJ whole genome shotgun (WGS) entry which is preliminary data.</text>
</comment>
<proteinExistence type="predicted"/>
<gene>
    <name evidence="1" type="ORF">GGD46_005163</name>
</gene>
<name>A0A7X0MG99_9HYPH</name>
<dbReference type="AlphaFoldDB" id="A0A7X0MG99"/>
<organism evidence="1 2">
    <name type="scientific">Rhizobium lusitanum</name>
    <dbReference type="NCBI Taxonomy" id="293958"/>
    <lineage>
        <taxon>Bacteria</taxon>
        <taxon>Pseudomonadati</taxon>
        <taxon>Pseudomonadota</taxon>
        <taxon>Alphaproteobacteria</taxon>
        <taxon>Hyphomicrobiales</taxon>
        <taxon>Rhizobiaceae</taxon>
        <taxon>Rhizobium/Agrobacterium group</taxon>
        <taxon>Rhizobium</taxon>
    </lineage>
</organism>
<reference evidence="1 2" key="1">
    <citation type="submission" date="2020-08" db="EMBL/GenBank/DDBJ databases">
        <title>Genomic Encyclopedia of Type Strains, Phase IV (KMG-V): Genome sequencing to study the core and pangenomes of soil and plant-associated prokaryotes.</title>
        <authorList>
            <person name="Whitman W."/>
        </authorList>
    </citation>
    <scope>NUCLEOTIDE SEQUENCE [LARGE SCALE GENOMIC DNA]</scope>
    <source>
        <strain evidence="1 2">SEMIA 4060</strain>
    </source>
</reference>
<dbReference type="Proteomes" id="UP000565576">
    <property type="component" value="Unassembled WGS sequence"/>
</dbReference>
<protein>
    <submittedName>
        <fullName evidence="1">Uncharacterized protein</fullName>
    </submittedName>
</protein>
<dbReference type="EMBL" id="JACHBG010000017">
    <property type="protein sequence ID" value="MBB6487853.1"/>
    <property type="molecule type" value="Genomic_DNA"/>
</dbReference>
<accession>A0A7X0MG99</accession>
<sequence length="44" mass="5005">MRYAKTGALHWSIFRQKTPLDSHADKTKAPAREEAGAYKMQLVT</sequence>
<evidence type="ECO:0000313" key="2">
    <source>
        <dbReference type="Proteomes" id="UP000565576"/>
    </source>
</evidence>